<dbReference type="InterPro" id="IPR013750">
    <property type="entry name" value="GHMP_kinase_C_dom"/>
</dbReference>
<dbReference type="PANTHER" id="PTHR10457">
    <property type="entry name" value="MEVALONATE KINASE/GALACTOKINASE"/>
    <property type="match status" value="1"/>
</dbReference>
<dbReference type="GO" id="GO:0005524">
    <property type="term" value="F:ATP binding"/>
    <property type="evidence" value="ECO:0007669"/>
    <property type="project" value="UniProtKB-KW"/>
</dbReference>
<accession>A0AAD6ZW63</accession>
<dbReference type="Pfam" id="PF08544">
    <property type="entry name" value="GHMP_kinases_C"/>
    <property type="match status" value="1"/>
</dbReference>
<keyword evidence="1" id="KW-0547">Nucleotide-binding</keyword>
<keyword evidence="4" id="KW-0418">Kinase</keyword>
<organism evidence="4 5">
    <name type="scientific">Mycena albidolilacea</name>
    <dbReference type="NCBI Taxonomy" id="1033008"/>
    <lineage>
        <taxon>Eukaryota</taxon>
        <taxon>Fungi</taxon>
        <taxon>Dikarya</taxon>
        <taxon>Basidiomycota</taxon>
        <taxon>Agaricomycotina</taxon>
        <taxon>Agaricomycetes</taxon>
        <taxon>Agaricomycetidae</taxon>
        <taxon>Agaricales</taxon>
        <taxon>Marasmiineae</taxon>
        <taxon>Mycenaceae</taxon>
        <taxon>Mycena</taxon>
    </lineage>
</organism>
<reference evidence="4" key="1">
    <citation type="submission" date="2023-03" db="EMBL/GenBank/DDBJ databases">
        <title>Massive genome expansion in bonnet fungi (Mycena s.s.) driven by repeated elements and novel gene families across ecological guilds.</title>
        <authorList>
            <consortium name="Lawrence Berkeley National Laboratory"/>
            <person name="Harder C.B."/>
            <person name="Miyauchi S."/>
            <person name="Viragh M."/>
            <person name="Kuo A."/>
            <person name="Thoen E."/>
            <person name="Andreopoulos B."/>
            <person name="Lu D."/>
            <person name="Skrede I."/>
            <person name="Drula E."/>
            <person name="Henrissat B."/>
            <person name="Morin E."/>
            <person name="Kohler A."/>
            <person name="Barry K."/>
            <person name="LaButti K."/>
            <person name="Morin E."/>
            <person name="Salamov A."/>
            <person name="Lipzen A."/>
            <person name="Mereny Z."/>
            <person name="Hegedus B."/>
            <person name="Baldrian P."/>
            <person name="Stursova M."/>
            <person name="Weitz H."/>
            <person name="Taylor A."/>
            <person name="Grigoriev I.V."/>
            <person name="Nagy L.G."/>
            <person name="Martin F."/>
            <person name="Kauserud H."/>
        </authorList>
    </citation>
    <scope>NUCLEOTIDE SEQUENCE</scope>
    <source>
        <strain evidence="4">CBHHK002</strain>
    </source>
</reference>
<keyword evidence="5" id="KW-1185">Reference proteome</keyword>
<evidence type="ECO:0000313" key="5">
    <source>
        <dbReference type="Proteomes" id="UP001218218"/>
    </source>
</evidence>
<keyword evidence="2" id="KW-0067">ATP-binding</keyword>
<name>A0AAD6ZW63_9AGAR</name>
<keyword evidence="4" id="KW-0808">Transferase</keyword>
<dbReference type="Gene3D" id="3.30.70.890">
    <property type="entry name" value="GHMP kinase, C-terminal domain"/>
    <property type="match status" value="1"/>
</dbReference>
<feature type="domain" description="GHMP kinase C-terminal" evidence="3">
    <location>
        <begin position="68"/>
        <end position="139"/>
    </location>
</feature>
<dbReference type="EMBL" id="JARIHO010000026">
    <property type="protein sequence ID" value="KAJ7340726.1"/>
    <property type="molecule type" value="Genomic_DNA"/>
</dbReference>
<sequence>MVALSGLGEAEFREVYLSWVEVDATHFKLYKRAKHVYSEALRVLQFRKLCLDTAAAPAAEGADGVAVLKQLGQLMNDSQTSCADDFECSCEELDELTRLAREAGAYGSRVTGADWGGCTVSLVPEAKVASFIKKVSETYAPYKGLEGEALSEVIFATRPSTGACVYKFD</sequence>
<proteinExistence type="predicted"/>
<evidence type="ECO:0000313" key="4">
    <source>
        <dbReference type="EMBL" id="KAJ7340726.1"/>
    </source>
</evidence>
<gene>
    <name evidence="4" type="ORF">DFH08DRAFT_875104</name>
</gene>
<evidence type="ECO:0000256" key="1">
    <source>
        <dbReference type="ARBA" id="ARBA00022741"/>
    </source>
</evidence>
<dbReference type="SUPFAM" id="SSF55060">
    <property type="entry name" value="GHMP Kinase, C-terminal domain"/>
    <property type="match status" value="1"/>
</dbReference>
<dbReference type="GO" id="GO:0005829">
    <property type="term" value="C:cytosol"/>
    <property type="evidence" value="ECO:0007669"/>
    <property type="project" value="TreeGrafter"/>
</dbReference>
<dbReference type="InterPro" id="IPR036554">
    <property type="entry name" value="GHMP_kinase_C_sf"/>
</dbReference>
<dbReference type="AlphaFoldDB" id="A0AAD6ZW63"/>
<dbReference type="GO" id="GO:0004335">
    <property type="term" value="F:galactokinase activity"/>
    <property type="evidence" value="ECO:0007669"/>
    <property type="project" value="TreeGrafter"/>
</dbReference>
<comment type="caution">
    <text evidence="4">The sequence shown here is derived from an EMBL/GenBank/DDBJ whole genome shotgun (WGS) entry which is preliminary data.</text>
</comment>
<dbReference type="PANTHER" id="PTHR10457:SF7">
    <property type="entry name" value="GALACTOKINASE-RELATED"/>
    <property type="match status" value="1"/>
</dbReference>
<dbReference type="Proteomes" id="UP001218218">
    <property type="component" value="Unassembled WGS sequence"/>
</dbReference>
<evidence type="ECO:0000259" key="3">
    <source>
        <dbReference type="Pfam" id="PF08544"/>
    </source>
</evidence>
<protein>
    <submittedName>
        <fullName evidence="4">GHMP kinase</fullName>
    </submittedName>
</protein>
<dbReference type="GO" id="GO:0006012">
    <property type="term" value="P:galactose metabolic process"/>
    <property type="evidence" value="ECO:0007669"/>
    <property type="project" value="TreeGrafter"/>
</dbReference>
<evidence type="ECO:0000256" key="2">
    <source>
        <dbReference type="ARBA" id="ARBA00022840"/>
    </source>
</evidence>